<accession>A0A2P5ESF6</accession>
<dbReference type="EMBL" id="JXTC01000105">
    <property type="protein sequence ID" value="PON88474.1"/>
    <property type="molecule type" value="Genomic_DNA"/>
</dbReference>
<gene>
    <name evidence="1" type="ORF">TorRG33x02_156880</name>
</gene>
<dbReference type="AlphaFoldDB" id="A0A2P5ESF6"/>
<dbReference type="InParanoid" id="A0A2P5ESF6"/>
<dbReference type="OrthoDB" id="10506149at2759"/>
<name>A0A2P5ESF6_TREOI</name>
<organism evidence="1 2">
    <name type="scientific">Trema orientale</name>
    <name type="common">Charcoal tree</name>
    <name type="synonym">Celtis orientalis</name>
    <dbReference type="NCBI Taxonomy" id="63057"/>
    <lineage>
        <taxon>Eukaryota</taxon>
        <taxon>Viridiplantae</taxon>
        <taxon>Streptophyta</taxon>
        <taxon>Embryophyta</taxon>
        <taxon>Tracheophyta</taxon>
        <taxon>Spermatophyta</taxon>
        <taxon>Magnoliopsida</taxon>
        <taxon>eudicotyledons</taxon>
        <taxon>Gunneridae</taxon>
        <taxon>Pentapetalae</taxon>
        <taxon>rosids</taxon>
        <taxon>fabids</taxon>
        <taxon>Rosales</taxon>
        <taxon>Cannabaceae</taxon>
        <taxon>Trema</taxon>
    </lineage>
</organism>
<sequence>MGKFSASSLVSHHSFPPIFFLMAMGVLDIIDKDYTNKKYIIFQLCPLISMQA</sequence>
<dbReference type="Proteomes" id="UP000237000">
    <property type="component" value="Unassembled WGS sequence"/>
</dbReference>
<keyword evidence="2" id="KW-1185">Reference proteome</keyword>
<evidence type="ECO:0000313" key="1">
    <source>
        <dbReference type="EMBL" id="PON88474.1"/>
    </source>
</evidence>
<protein>
    <submittedName>
        <fullName evidence="1">Uncharacterized protein</fullName>
    </submittedName>
</protein>
<reference evidence="2" key="1">
    <citation type="submission" date="2016-06" db="EMBL/GenBank/DDBJ databases">
        <title>Parallel loss of symbiosis genes in relatives of nitrogen-fixing non-legume Parasponia.</title>
        <authorList>
            <person name="Van Velzen R."/>
            <person name="Holmer R."/>
            <person name="Bu F."/>
            <person name="Rutten L."/>
            <person name="Van Zeijl A."/>
            <person name="Liu W."/>
            <person name="Santuari L."/>
            <person name="Cao Q."/>
            <person name="Sharma T."/>
            <person name="Shen D."/>
            <person name="Roswanjaya Y."/>
            <person name="Wardhani T."/>
            <person name="Kalhor M.S."/>
            <person name="Jansen J."/>
            <person name="Van den Hoogen J."/>
            <person name="Gungor B."/>
            <person name="Hartog M."/>
            <person name="Hontelez J."/>
            <person name="Verver J."/>
            <person name="Yang W.-C."/>
            <person name="Schijlen E."/>
            <person name="Repin R."/>
            <person name="Schilthuizen M."/>
            <person name="Schranz E."/>
            <person name="Heidstra R."/>
            <person name="Miyata K."/>
            <person name="Fedorova E."/>
            <person name="Kohlen W."/>
            <person name="Bisseling T."/>
            <person name="Smit S."/>
            <person name="Geurts R."/>
        </authorList>
    </citation>
    <scope>NUCLEOTIDE SEQUENCE [LARGE SCALE GENOMIC DNA]</scope>
    <source>
        <strain evidence="2">cv. RG33-2</strain>
    </source>
</reference>
<comment type="caution">
    <text evidence="1">The sequence shown here is derived from an EMBL/GenBank/DDBJ whole genome shotgun (WGS) entry which is preliminary data.</text>
</comment>
<proteinExistence type="predicted"/>
<evidence type="ECO:0000313" key="2">
    <source>
        <dbReference type="Proteomes" id="UP000237000"/>
    </source>
</evidence>